<dbReference type="SUPFAM" id="SSF53335">
    <property type="entry name" value="S-adenosyl-L-methionine-dependent methyltransferases"/>
    <property type="match status" value="1"/>
</dbReference>
<dbReference type="Pfam" id="PF10294">
    <property type="entry name" value="Methyltransf_16"/>
    <property type="match status" value="1"/>
</dbReference>
<reference evidence="1 2" key="1">
    <citation type="journal article" date="2018" name="PLoS Pathog.">
        <title>Evolution of structural diversity of trichothecenes, a family of toxins produced by plant pathogenic and entomopathogenic fungi.</title>
        <authorList>
            <person name="Proctor R.H."/>
            <person name="McCormick S.P."/>
            <person name="Kim H.S."/>
            <person name="Cardoza R.E."/>
            <person name="Stanley A.M."/>
            <person name="Lindo L."/>
            <person name="Kelly A."/>
            <person name="Brown D.W."/>
            <person name="Lee T."/>
            <person name="Vaughan M.M."/>
            <person name="Alexander N.J."/>
            <person name="Busman M."/>
            <person name="Gutierrez S."/>
        </authorList>
    </citation>
    <scope>NUCLEOTIDE SEQUENCE [LARGE SCALE GENOMIC DNA]</scope>
    <source>
        <strain evidence="1 2">IBT 40837</strain>
    </source>
</reference>
<evidence type="ECO:0000313" key="1">
    <source>
        <dbReference type="EMBL" id="RFU74605.1"/>
    </source>
</evidence>
<dbReference type="PANTHER" id="PTHR14614">
    <property type="entry name" value="HEPATOCELLULAR CARCINOMA-ASSOCIATED ANTIGEN"/>
    <property type="match status" value="1"/>
</dbReference>
<dbReference type="OrthoDB" id="433955at2759"/>
<accession>A0A395NES8</accession>
<dbReference type="InterPro" id="IPR029063">
    <property type="entry name" value="SAM-dependent_MTases_sf"/>
</dbReference>
<evidence type="ECO:0008006" key="3">
    <source>
        <dbReference type="Google" id="ProtNLM"/>
    </source>
</evidence>
<dbReference type="Gene3D" id="3.40.50.150">
    <property type="entry name" value="Vaccinia Virus protein VP39"/>
    <property type="match status" value="1"/>
</dbReference>
<organism evidence="1 2">
    <name type="scientific">Trichoderma arundinaceum</name>
    <dbReference type="NCBI Taxonomy" id="490622"/>
    <lineage>
        <taxon>Eukaryota</taxon>
        <taxon>Fungi</taxon>
        <taxon>Dikarya</taxon>
        <taxon>Ascomycota</taxon>
        <taxon>Pezizomycotina</taxon>
        <taxon>Sordariomycetes</taxon>
        <taxon>Hypocreomycetidae</taxon>
        <taxon>Hypocreales</taxon>
        <taxon>Hypocreaceae</taxon>
        <taxon>Trichoderma</taxon>
    </lineage>
</organism>
<name>A0A395NES8_TRIAR</name>
<dbReference type="AlphaFoldDB" id="A0A395NES8"/>
<dbReference type="STRING" id="490622.A0A395NES8"/>
<keyword evidence="2" id="KW-1185">Reference proteome</keyword>
<dbReference type="GO" id="GO:0005829">
    <property type="term" value="C:cytosol"/>
    <property type="evidence" value="ECO:0007669"/>
    <property type="project" value="TreeGrafter"/>
</dbReference>
<proteinExistence type="predicted"/>
<dbReference type="InterPro" id="IPR019410">
    <property type="entry name" value="Methyltransf_16"/>
</dbReference>
<dbReference type="PANTHER" id="PTHR14614:SF156">
    <property type="entry name" value="PROTEIN-LYSINE N-METHYLTRANSFERASE EFM2"/>
    <property type="match status" value="1"/>
</dbReference>
<dbReference type="EMBL" id="PXOA01000517">
    <property type="protein sequence ID" value="RFU74605.1"/>
    <property type="molecule type" value="Genomic_DNA"/>
</dbReference>
<dbReference type="GO" id="GO:0008757">
    <property type="term" value="F:S-adenosylmethionine-dependent methyltransferase activity"/>
    <property type="evidence" value="ECO:0007669"/>
    <property type="project" value="UniProtKB-ARBA"/>
</dbReference>
<protein>
    <recommendedName>
        <fullName evidence="3">Rapid response to glucose 1</fullName>
    </recommendedName>
</protein>
<evidence type="ECO:0000313" key="2">
    <source>
        <dbReference type="Proteomes" id="UP000266272"/>
    </source>
</evidence>
<sequence length="315" mass="35160">MALTPEDFPQMWQRPSYEELFGILQSLELSPPVWNHRQQRSDMMAQQESLATQRKAEVTRYLSSVIKSPLAWIDDYDKQEALWELASRRMSERCGRTAMGEVTRRWPFEGDGVACEPFELIIKEPALTGDSLGFKTWGSSYVLSRYLPRLAATSLFKLFDETLGQPPPTVLELGSGTGLLGVAAAALWQTHVILSDLPNIVPNLKDNADKNQSLVVLAADPMYDDDHPALLASAICQNLALGSESRAVVMVPMRDDTTRTLLESFKQAMMDLETPLFLEEETELAGEDDWGEDEEEGQVKCWLGVFSRGGSPLTT</sequence>
<dbReference type="Proteomes" id="UP000266272">
    <property type="component" value="Unassembled WGS sequence"/>
</dbReference>
<gene>
    <name evidence="1" type="ORF">TARUN_7651</name>
</gene>
<comment type="caution">
    <text evidence="1">The sequence shown here is derived from an EMBL/GenBank/DDBJ whole genome shotgun (WGS) entry which is preliminary data.</text>
</comment>